<evidence type="ECO:0000256" key="1">
    <source>
        <dbReference type="ARBA" id="ARBA00004167"/>
    </source>
</evidence>
<gene>
    <name evidence="11" type="ORF">HU200_033571</name>
</gene>
<reference evidence="11" key="1">
    <citation type="submission" date="2020-07" db="EMBL/GenBank/DDBJ databases">
        <title>Genome sequence and genetic diversity analysis of an under-domesticated orphan crop, white fonio (Digitaria exilis).</title>
        <authorList>
            <person name="Bennetzen J.L."/>
            <person name="Chen S."/>
            <person name="Ma X."/>
            <person name="Wang X."/>
            <person name="Yssel A.E.J."/>
            <person name="Chaluvadi S.R."/>
            <person name="Johnson M."/>
            <person name="Gangashetty P."/>
            <person name="Hamidou F."/>
            <person name="Sanogo M.D."/>
            <person name="Zwaenepoel A."/>
            <person name="Wallace J."/>
            <person name="Van De Peer Y."/>
            <person name="Van Deynze A."/>
        </authorList>
    </citation>
    <scope>NUCLEOTIDE SEQUENCE</scope>
    <source>
        <tissue evidence="11">Leaves</tissue>
    </source>
</reference>
<proteinExistence type="predicted"/>
<keyword evidence="4" id="KW-0732">Signal</keyword>
<feature type="region of interest" description="Disordered" evidence="10">
    <location>
        <begin position="111"/>
        <end position="165"/>
    </location>
</feature>
<keyword evidence="7" id="KW-0472">Membrane</keyword>
<keyword evidence="9" id="KW-0325">Glycoprotein</keyword>
<evidence type="ECO:0000256" key="2">
    <source>
        <dbReference type="ARBA" id="ARBA00022614"/>
    </source>
</evidence>
<evidence type="ECO:0000256" key="10">
    <source>
        <dbReference type="SAM" id="MobiDB-lite"/>
    </source>
</evidence>
<evidence type="ECO:0000256" key="6">
    <source>
        <dbReference type="ARBA" id="ARBA00022989"/>
    </source>
</evidence>
<keyword evidence="12" id="KW-1185">Reference proteome</keyword>
<protein>
    <submittedName>
        <fullName evidence="11">Uncharacterized protein</fullName>
    </submittedName>
</protein>
<name>A0A835BX40_9POAL</name>
<evidence type="ECO:0000256" key="5">
    <source>
        <dbReference type="ARBA" id="ARBA00022737"/>
    </source>
</evidence>
<sequence>MRRRRPRHRHQPRQAAIIWHPFPSLSDLTAFQWLQLQGNMLDGDVPSLAQMDSLKTLALNDNAFTALPPDFLEGLPMLRSLSMDEQWSIPNTVAGCVALQTLLRKRFSEAVKNGRKQRRRSRELPPTVPPGLHGVAAPPGLQIRQPPPATPPGLQIRRPSPPPPPLDRLRQIQAVAAWIPHAWIHRLLRHRTASAASDHHRLLRHPTTSFARDPLCPRRLPAPHARAAEEEASCKLRRRSRAVEEEASCALVAEEGQAPAAC</sequence>
<evidence type="ECO:0000256" key="9">
    <source>
        <dbReference type="ARBA" id="ARBA00023180"/>
    </source>
</evidence>
<accession>A0A835BX40</accession>
<dbReference type="InterPro" id="IPR032675">
    <property type="entry name" value="LRR_dom_sf"/>
</dbReference>
<dbReference type="SUPFAM" id="SSF52058">
    <property type="entry name" value="L domain-like"/>
    <property type="match status" value="1"/>
</dbReference>
<comment type="subcellular location">
    <subcellularLocation>
        <location evidence="1">Membrane</location>
        <topology evidence="1">Single-pass membrane protein</topology>
    </subcellularLocation>
</comment>
<dbReference type="PANTHER" id="PTHR47986:SF34">
    <property type="entry name" value="RECEPTOR-LIKE KINASE TMK2"/>
    <property type="match status" value="1"/>
</dbReference>
<keyword evidence="3" id="KW-0812">Transmembrane</keyword>
<dbReference type="InterPro" id="IPR052422">
    <property type="entry name" value="Auxin_Ser/Thr_Kinase"/>
</dbReference>
<dbReference type="PANTHER" id="PTHR47986">
    <property type="entry name" value="OSJNBA0070M12.3 PROTEIN"/>
    <property type="match status" value="1"/>
</dbReference>
<dbReference type="Proteomes" id="UP000636709">
    <property type="component" value="Unassembled WGS sequence"/>
</dbReference>
<organism evidence="11 12">
    <name type="scientific">Digitaria exilis</name>
    <dbReference type="NCBI Taxonomy" id="1010633"/>
    <lineage>
        <taxon>Eukaryota</taxon>
        <taxon>Viridiplantae</taxon>
        <taxon>Streptophyta</taxon>
        <taxon>Embryophyta</taxon>
        <taxon>Tracheophyta</taxon>
        <taxon>Spermatophyta</taxon>
        <taxon>Magnoliopsida</taxon>
        <taxon>Liliopsida</taxon>
        <taxon>Poales</taxon>
        <taxon>Poaceae</taxon>
        <taxon>PACMAD clade</taxon>
        <taxon>Panicoideae</taxon>
        <taxon>Panicodae</taxon>
        <taxon>Paniceae</taxon>
        <taxon>Anthephorinae</taxon>
        <taxon>Digitaria</taxon>
    </lineage>
</organism>
<evidence type="ECO:0000313" key="11">
    <source>
        <dbReference type="EMBL" id="KAF8701545.1"/>
    </source>
</evidence>
<comment type="caution">
    <text evidence="11">The sequence shown here is derived from an EMBL/GenBank/DDBJ whole genome shotgun (WGS) entry which is preliminary data.</text>
</comment>
<evidence type="ECO:0000256" key="4">
    <source>
        <dbReference type="ARBA" id="ARBA00022729"/>
    </source>
</evidence>
<dbReference type="EMBL" id="JACEFO010001803">
    <property type="protein sequence ID" value="KAF8701545.1"/>
    <property type="molecule type" value="Genomic_DNA"/>
</dbReference>
<evidence type="ECO:0000256" key="8">
    <source>
        <dbReference type="ARBA" id="ARBA00023170"/>
    </source>
</evidence>
<dbReference type="Gene3D" id="3.80.10.10">
    <property type="entry name" value="Ribonuclease Inhibitor"/>
    <property type="match status" value="1"/>
</dbReference>
<dbReference type="AlphaFoldDB" id="A0A835BX40"/>
<keyword evidence="8" id="KW-0675">Receptor</keyword>
<dbReference type="OrthoDB" id="2021138at2759"/>
<keyword evidence="2" id="KW-0433">Leucine-rich repeat</keyword>
<evidence type="ECO:0000256" key="7">
    <source>
        <dbReference type="ARBA" id="ARBA00023136"/>
    </source>
</evidence>
<evidence type="ECO:0000256" key="3">
    <source>
        <dbReference type="ARBA" id="ARBA00022692"/>
    </source>
</evidence>
<evidence type="ECO:0000313" key="12">
    <source>
        <dbReference type="Proteomes" id="UP000636709"/>
    </source>
</evidence>
<keyword evidence="6" id="KW-1133">Transmembrane helix</keyword>
<dbReference type="GO" id="GO:0016020">
    <property type="term" value="C:membrane"/>
    <property type="evidence" value="ECO:0007669"/>
    <property type="project" value="UniProtKB-SubCell"/>
</dbReference>
<keyword evidence="5" id="KW-0677">Repeat</keyword>